<dbReference type="RefSeq" id="WP_207070197.1">
    <property type="nucleotide sequence ID" value="NZ_JAFLND010000001.1"/>
</dbReference>
<organism evidence="1 2">
    <name type="scientific">[Muricauda] lutisoli</name>
    <dbReference type="NCBI Taxonomy" id="2816035"/>
    <lineage>
        <taxon>Bacteria</taxon>
        <taxon>Pseudomonadati</taxon>
        <taxon>Bacteroidota</taxon>
        <taxon>Flavobacteriia</taxon>
        <taxon>Flavobacteriales</taxon>
        <taxon>Flavobacteriaceae</taxon>
        <taxon>Allomuricauda</taxon>
    </lineage>
</organism>
<comment type="caution">
    <text evidence="1">The sequence shown here is derived from an EMBL/GenBank/DDBJ whole genome shotgun (WGS) entry which is preliminary data.</text>
</comment>
<proteinExistence type="predicted"/>
<keyword evidence="2" id="KW-1185">Reference proteome</keyword>
<evidence type="ECO:0000313" key="2">
    <source>
        <dbReference type="Proteomes" id="UP000664163"/>
    </source>
</evidence>
<gene>
    <name evidence="1" type="ORF">J0X13_04220</name>
</gene>
<evidence type="ECO:0000313" key="1">
    <source>
        <dbReference type="EMBL" id="MBO0329739.1"/>
    </source>
</evidence>
<name>A0ABS3EU79_9FLAO</name>
<protein>
    <submittedName>
        <fullName evidence="1">Uncharacterized protein</fullName>
    </submittedName>
</protein>
<dbReference type="EMBL" id="JAFLND010000001">
    <property type="protein sequence ID" value="MBO0329739.1"/>
    <property type="molecule type" value="Genomic_DNA"/>
</dbReference>
<accession>A0ABS3EU79</accession>
<sequence>MSIKYIKIFEDELVAIEKVDGTVYNCVIDSTKNDLNSLENLSSDLQDFYGITVTLEGKESLDVEIRIKDIHSIERLNQL</sequence>
<reference evidence="1 2" key="1">
    <citation type="submission" date="2021-03" db="EMBL/GenBank/DDBJ databases">
        <title>Muricauda sp. CAU 1631 isolated from Incheon.</title>
        <authorList>
            <person name="Kim W."/>
        </authorList>
    </citation>
    <scope>NUCLEOTIDE SEQUENCE [LARGE SCALE GENOMIC DNA]</scope>
    <source>
        <strain evidence="1 2">CAU 1631</strain>
    </source>
</reference>
<dbReference type="Proteomes" id="UP000664163">
    <property type="component" value="Unassembled WGS sequence"/>
</dbReference>